<feature type="signal peptide" evidence="1">
    <location>
        <begin position="1"/>
        <end position="19"/>
    </location>
</feature>
<proteinExistence type="predicted"/>
<protein>
    <submittedName>
        <fullName evidence="2">Uncharacterized protein</fullName>
    </submittedName>
</protein>
<sequence>MKKTTACILTFLVSSVLYANNITIELKQNDFVQGKLIQKAQQPLSLSIIFPDQSSRLLAQNVFGEQDFMFKSELIGTATFSILANGATVFRPRFYLND</sequence>
<evidence type="ECO:0000313" key="2">
    <source>
        <dbReference type="EMBL" id="STY63976.1"/>
    </source>
</evidence>
<accession>A0A378N852</accession>
<name>A0A378N852_MANHA</name>
<evidence type="ECO:0000313" key="3">
    <source>
        <dbReference type="Proteomes" id="UP000254802"/>
    </source>
</evidence>
<organism evidence="2 3">
    <name type="scientific">Mannheimia haemolytica</name>
    <name type="common">Pasteurella haemolytica</name>
    <dbReference type="NCBI Taxonomy" id="75985"/>
    <lineage>
        <taxon>Bacteria</taxon>
        <taxon>Pseudomonadati</taxon>
        <taxon>Pseudomonadota</taxon>
        <taxon>Gammaproteobacteria</taxon>
        <taxon>Pasteurellales</taxon>
        <taxon>Pasteurellaceae</taxon>
        <taxon>Mannheimia</taxon>
    </lineage>
</organism>
<gene>
    <name evidence="2" type="ORF">NCTC10638_03149</name>
</gene>
<keyword evidence="1" id="KW-0732">Signal</keyword>
<dbReference type="Proteomes" id="UP000254802">
    <property type="component" value="Unassembled WGS sequence"/>
</dbReference>
<feature type="chain" id="PRO_5016863392" evidence="1">
    <location>
        <begin position="20"/>
        <end position="98"/>
    </location>
</feature>
<dbReference type="EMBL" id="UGPN01000002">
    <property type="protein sequence ID" value="STY63976.1"/>
    <property type="molecule type" value="Genomic_DNA"/>
</dbReference>
<evidence type="ECO:0000256" key="1">
    <source>
        <dbReference type="SAM" id="SignalP"/>
    </source>
</evidence>
<dbReference type="AlphaFoldDB" id="A0A378N852"/>
<reference evidence="2 3" key="1">
    <citation type="submission" date="2018-06" db="EMBL/GenBank/DDBJ databases">
        <authorList>
            <consortium name="Pathogen Informatics"/>
            <person name="Doyle S."/>
        </authorList>
    </citation>
    <scope>NUCLEOTIDE SEQUENCE [LARGE SCALE GENOMIC DNA]</scope>
    <source>
        <strain evidence="2 3">NCTC10638</strain>
    </source>
</reference>